<evidence type="ECO:0000256" key="7">
    <source>
        <dbReference type="ARBA" id="ARBA00023136"/>
    </source>
</evidence>
<feature type="transmembrane region" description="Helical" evidence="9">
    <location>
        <begin position="43"/>
        <end position="62"/>
    </location>
</feature>
<dbReference type="OrthoDB" id="445589at2"/>
<evidence type="ECO:0000313" key="11">
    <source>
        <dbReference type="Proteomes" id="UP000248745"/>
    </source>
</evidence>
<name>A0A2W2AW35_9BACT</name>
<keyword evidence="6" id="KW-0406">Ion transport</keyword>
<comment type="subcellular location">
    <subcellularLocation>
        <location evidence="1">Cell membrane</location>
        <topology evidence="1">Multi-pass membrane protein</topology>
    </subcellularLocation>
</comment>
<evidence type="ECO:0000256" key="3">
    <source>
        <dbReference type="ARBA" id="ARBA00022475"/>
    </source>
</evidence>
<keyword evidence="3" id="KW-1003">Cell membrane</keyword>
<dbReference type="RefSeq" id="WP_111000268.1">
    <property type="nucleotide sequence ID" value="NZ_QKTW01000022.1"/>
</dbReference>
<gene>
    <name evidence="10" type="ORF">DN068_17745</name>
</gene>
<dbReference type="PANTHER" id="PTHR33281:SF19">
    <property type="entry name" value="VOLTAGE-DEPENDENT ANION CHANNEL-FORMING PROTEIN YNEE"/>
    <property type="match status" value="1"/>
</dbReference>
<evidence type="ECO:0000256" key="2">
    <source>
        <dbReference type="ARBA" id="ARBA00022448"/>
    </source>
</evidence>
<keyword evidence="7 9" id="KW-0472">Membrane</keyword>
<evidence type="ECO:0000256" key="9">
    <source>
        <dbReference type="SAM" id="Phobius"/>
    </source>
</evidence>
<evidence type="ECO:0000256" key="8">
    <source>
        <dbReference type="ARBA" id="ARBA00034708"/>
    </source>
</evidence>
<evidence type="ECO:0000256" key="6">
    <source>
        <dbReference type="ARBA" id="ARBA00023065"/>
    </source>
</evidence>
<accession>A0A2W2AW35</accession>
<dbReference type="GO" id="GO:0005886">
    <property type="term" value="C:plasma membrane"/>
    <property type="evidence" value="ECO:0007669"/>
    <property type="project" value="UniProtKB-SubCell"/>
</dbReference>
<dbReference type="EMBL" id="QKTW01000022">
    <property type="protein sequence ID" value="PZF71898.1"/>
    <property type="molecule type" value="Genomic_DNA"/>
</dbReference>
<dbReference type="Pfam" id="PF25539">
    <property type="entry name" value="Bestrophin_2"/>
    <property type="match status" value="1"/>
</dbReference>
<evidence type="ECO:0000313" key="10">
    <source>
        <dbReference type="EMBL" id="PZF71898.1"/>
    </source>
</evidence>
<reference evidence="10 11" key="1">
    <citation type="submission" date="2018-06" db="EMBL/GenBank/DDBJ databases">
        <title>Mucibacter soli gen. nov., sp. nov., a new member of the family Chitinophagaceae producing mucin.</title>
        <authorList>
            <person name="Kim M.-K."/>
            <person name="Park S."/>
            <person name="Kim T.-S."/>
            <person name="Joung Y."/>
            <person name="Han J.-H."/>
            <person name="Kim S.B."/>
        </authorList>
    </citation>
    <scope>NUCLEOTIDE SEQUENCE [LARGE SCALE GENOMIC DNA]</scope>
    <source>
        <strain evidence="10 11">R1-15</strain>
    </source>
</reference>
<evidence type="ECO:0000256" key="5">
    <source>
        <dbReference type="ARBA" id="ARBA00022989"/>
    </source>
</evidence>
<dbReference type="Proteomes" id="UP000248745">
    <property type="component" value="Unassembled WGS sequence"/>
</dbReference>
<dbReference type="PANTHER" id="PTHR33281">
    <property type="entry name" value="UPF0187 PROTEIN YNEE"/>
    <property type="match status" value="1"/>
</dbReference>
<comment type="caution">
    <text evidence="10">The sequence shown here is derived from an EMBL/GenBank/DDBJ whole genome shotgun (WGS) entry which is preliminary data.</text>
</comment>
<proteinExistence type="inferred from homology"/>
<feature type="transmembrane region" description="Helical" evidence="9">
    <location>
        <begin position="227"/>
        <end position="244"/>
    </location>
</feature>
<feature type="transmembrane region" description="Helical" evidence="9">
    <location>
        <begin position="264"/>
        <end position="283"/>
    </location>
</feature>
<keyword evidence="2" id="KW-0813">Transport</keyword>
<dbReference type="GO" id="GO:0005254">
    <property type="term" value="F:chloride channel activity"/>
    <property type="evidence" value="ECO:0007669"/>
    <property type="project" value="InterPro"/>
</dbReference>
<dbReference type="AlphaFoldDB" id="A0A2W2AW35"/>
<keyword evidence="5 9" id="KW-1133">Transmembrane helix</keyword>
<evidence type="ECO:0000256" key="1">
    <source>
        <dbReference type="ARBA" id="ARBA00004651"/>
    </source>
</evidence>
<sequence length="335" mass="38989">MYIGKSYNLAEFLVWTRRTIFRLLLIATIPTVLYQVFDIKWLSVPWTVVGLLGTATAFVVGFKNQQTYNRTWEARQIWGAAMSTSRGFAMMCRDFISDPARTREIIYRHFAWLTAVRYQLRADREWEAVGKAYNKEYRKYYTVPEEEIPIETELAKYMTPDEIKEILSRKNPATQLLSIQSQSLAEMTKDGLLEHFRFLEIHSVLRELTSLQGKSERIKNFPYPRQYATINTFFVNLFCILLPFAMLKEFNELNDVVTGFLKGYMVWLVIPFSTLISWVYTSLDQVGESTENPFEGNANDVPISQMSRNVEIDIREMLGETDLPSVIPVKNNIVM</sequence>
<feature type="transmembrane region" description="Helical" evidence="9">
    <location>
        <begin position="20"/>
        <end position="37"/>
    </location>
</feature>
<organism evidence="10 11">
    <name type="scientific">Taibaiella soli</name>
    <dbReference type="NCBI Taxonomy" id="1649169"/>
    <lineage>
        <taxon>Bacteria</taxon>
        <taxon>Pseudomonadati</taxon>
        <taxon>Bacteroidota</taxon>
        <taxon>Chitinophagia</taxon>
        <taxon>Chitinophagales</taxon>
        <taxon>Chitinophagaceae</taxon>
        <taxon>Taibaiella</taxon>
    </lineage>
</organism>
<dbReference type="InterPro" id="IPR044669">
    <property type="entry name" value="YneE/VCCN1/2-like"/>
</dbReference>
<comment type="similarity">
    <text evidence="8">Belongs to the anion channel-forming bestrophin (TC 1.A.46) family.</text>
</comment>
<protein>
    <submittedName>
        <fullName evidence="10">Multidrug transporter</fullName>
    </submittedName>
</protein>
<evidence type="ECO:0000256" key="4">
    <source>
        <dbReference type="ARBA" id="ARBA00022692"/>
    </source>
</evidence>
<keyword evidence="11" id="KW-1185">Reference proteome</keyword>
<keyword evidence="4 9" id="KW-0812">Transmembrane</keyword>